<dbReference type="CDD" id="cd16334">
    <property type="entry name" value="LppX-like"/>
    <property type="match status" value="1"/>
</dbReference>
<dbReference type="SUPFAM" id="SSF89392">
    <property type="entry name" value="Prokaryotic lipoproteins and lipoprotein localization factors"/>
    <property type="match status" value="1"/>
</dbReference>
<dbReference type="Proteomes" id="UP000017786">
    <property type="component" value="Chromosome"/>
</dbReference>
<dbReference type="AlphaFoldDB" id="U5WLF7"/>
<keyword evidence="5" id="KW-0472">Membrane</keyword>
<evidence type="ECO:0000256" key="2">
    <source>
        <dbReference type="ARBA" id="ARBA00009194"/>
    </source>
</evidence>
<evidence type="ECO:0000313" key="10">
    <source>
        <dbReference type="Proteomes" id="UP000017786"/>
    </source>
</evidence>
<keyword evidence="7" id="KW-0449">Lipoprotein</keyword>
<name>U5WLF7_MYCKA</name>
<keyword evidence="4 8" id="KW-0732">Signal</keyword>
<dbReference type="EMBL" id="CP006835">
    <property type="protein sequence ID" value="AGZ49989.1"/>
    <property type="molecule type" value="Genomic_DNA"/>
</dbReference>
<dbReference type="Pfam" id="PF07161">
    <property type="entry name" value="LppX_LprAFG"/>
    <property type="match status" value="1"/>
</dbReference>
<evidence type="ECO:0000256" key="7">
    <source>
        <dbReference type="ARBA" id="ARBA00023288"/>
    </source>
</evidence>
<comment type="subcellular location">
    <subcellularLocation>
        <location evidence="1">Cell envelope</location>
    </subcellularLocation>
</comment>
<dbReference type="KEGG" id="mkn:MKAN_06635"/>
<dbReference type="InterPro" id="IPR006311">
    <property type="entry name" value="TAT_signal"/>
</dbReference>
<feature type="signal peptide" evidence="8">
    <location>
        <begin position="1"/>
        <end position="21"/>
    </location>
</feature>
<keyword evidence="6" id="KW-0564">Palmitate</keyword>
<dbReference type="eggNOG" id="ENOG50338Y0">
    <property type="taxonomic scope" value="Bacteria"/>
</dbReference>
<gene>
    <name evidence="9" type="ORF">MKAN_06635</name>
</gene>
<dbReference type="PROSITE" id="PS51257">
    <property type="entry name" value="PROKAR_LIPOPROTEIN"/>
    <property type="match status" value="1"/>
</dbReference>
<dbReference type="InterPro" id="IPR029046">
    <property type="entry name" value="LolA/LolB/LppX"/>
</dbReference>
<proteinExistence type="inferred from homology"/>
<reference evidence="9 10" key="1">
    <citation type="submission" date="2013-10" db="EMBL/GenBank/DDBJ databases">
        <title>Genome sequence of Mycobacterium kansasii.</title>
        <authorList>
            <consortium name="McGill University Mycobacterium genome consortium"/>
            <person name="Veyrier F.J."/>
            <person name="Behr M.A."/>
        </authorList>
    </citation>
    <scope>NUCLEOTIDE SEQUENCE [LARGE SCALE GENOMIC DNA]</scope>
    <source>
        <strain evidence="9 10">ATCC 12478</strain>
    </source>
</reference>
<evidence type="ECO:0000256" key="6">
    <source>
        <dbReference type="ARBA" id="ARBA00023139"/>
    </source>
</evidence>
<evidence type="ECO:0000256" key="8">
    <source>
        <dbReference type="SAM" id="SignalP"/>
    </source>
</evidence>
<dbReference type="InterPro" id="IPR009830">
    <property type="entry name" value="LppX/LprAFG"/>
</dbReference>
<dbReference type="Gene3D" id="2.50.20.20">
    <property type="match status" value="1"/>
</dbReference>
<keyword evidence="3" id="KW-1003">Cell membrane</keyword>
<accession>U5WLF7</accession>
<dbReference type="PROSITE" id="PS51318">
    <property type="entry name" value="TAT"/>
    <property type="match status" value="1"/>
</dbReference>
<organism evidence="9 10">
    <name type="scientific">Mycobacterium kansasii ATCC 12478</name>
    <dbReference type="NCBI Taxonomy" id="557599"/>
    <lineage>
        <taxon>Bacteria</taxon>
        <taxon>Bacillati</taxon>
        <taxon>Actinomycetota</taxon>
        <taxon>Actinomycetes</taxon>
        <taxon>Mycobacteriales</taxon>
        <taxon>Mycobacteriaceae</taxon>
        <taxon>Mycobacterium</taxon>
    </lineage>
</organism>
<evidence type="ECO:0008006" key="11">
    <source>
        <dbReference type="Google" id="ProtNLM"/>
    </source>
</evidence>
<evidence type="ECO:0000256" key="5">
    <source>
        <dbReference type="ARBA" id="ARBA00023136"/>
    </source>
</evidence>
<feature type="chain" id="PRO_5038431576" description="Lipoprotein LprA" evidence="8">
    <location>
        <begin position="22"/>
        <end position="246"/>
    </location>
</feature>
<dbReference type="GO" id="GO:0030313">
    <property type="term" value="C:cell envelope"/>
    <property type="evidence" value="ECO:0007669"/>
    <property type="project" value="UniProtKB-SubCell"/>
</dbReference>
<sequence>MSMKLARRSVVAAAATGLAVALTISGCGHPDTGAKSSSATATATSGEAARLLKQATDVMRKVTGMHLSLAVQGDVPNLRVTKLDGDVSNTPQTVATGSATMLVGKDTQDVKFVYVDGHLYSDLGQPGVYTDFGNGASIYNVSVLLDPDKGLANVLANLKDASVAGSQQVNGVATTKITGKSSADDIATLAGSRLTTENVSTVPTTVWTASDGSSHLVQIQIVPAPNSSVTLTMSDWGKQVTAAKPV</sequence>
<dbReference type="HOGENOM" id="CLU_074100_1_0_11"/>
<evidence type="ECO:0000256" key="1">
    <source>
        <dbReference type="ARBA" id="ARBA00004196"/>
    </source>
</evidence>
<evidence type="ECO:0000256" key="3">
    <source>
        <dbReference type="ARBA" id="ARBA00022475"/>
    </source>
</evidence>
<comment type="similarity">
    <text evidence="2">Belongs to the LppX/LprAFG lipoprotein family.</text>
</comment>
<protein>
    <recommendedName>
        <fullName evidence="11">Lipoprotein LprA</fullName>
    </recommendedName>
</protein>
<evidence type="ECO:0000313" key="9">
    <source>
        <dbReference type="EMBL" id="AGZ49989.1"/>
    </source>
</evidence>
<evidence type="ECO:0000256" key="4">
    <source>
        <dbReference type="ARBA" id="ARBA00022729"/>
    </source>
</evidence>